<dbReference type="EMBL" id="FOXO01000003">
    <property type="protein sequence ID" value="SFP53560.1"/>
    <property type="molecule type" value="Genomic_DNA"/>
</dbReference>
<gene>
    <name evidence="1" type="ORF">SAMN04487928_103127</name>
</gene>
<dbReference type="Proteomes" id="UP000182624">
    <property type="component" value="Unassembled WGS sequence"/>
</dbReference>
<name>A0A1I5R5A4_9FIRM</name>
<evidence type="ECO:0000313" key="2">
    <source>
        <dbReference type="Proteomes" id="UP000182624"/>
    </source>
</evidence>
<dbReference type="InterPro" id="IPR008928">
    <property type="entry name" value="6-hairpin_glycosidase_sf"/>
</dbReference>
<dbReference type="SUPFAM" id="SSF48208">
    <property type="entry name" value="Six-hairpin glycosidases"/>
    <property type="match status" value="2"/>
</dbReference>
<dbReference type="AlphaFoldDB" id="A0A1I5R5A4"/>
<evidence type="ECO:0000313" key="1">
    <source>
        <dbReference type="EMBL" id="SFP53560.1"/>
    </source>
</evidence>
<keyword evidence="2" id="KW-1185">Reference proteome</keyword>
<dbReference type="RefSeq" id="WP_074884214.1">
    <property type="nucleotide sequence ID" value="NZ_FOXO01000003.1"/>
</dbReference>
<reference evidence="2" key="1">
    <citation type="submission" date="2016-10" db="EMBL/GenBank/DDBJ databases">
        <authorList>
            <person name="Varghese N."/>
            <person name="Submissions S."/>
        </authorList>
    </citation>
    <scope>NUCLEOTIDE SEQUENCE [LARGE SCALE GENOMIC DNA]</scope>
    <source>
        <strain evidence="2">P18</strain>
    </source>
</reference>
<accession>A0A1I5R5A4</accession>
<proteinExistence type="predicted"/>
<dbReference type="OrthoDB" id="262615at2"/>
<organism evidence="1 2">
    <name type="scientific">Butyrivibrio proteoclasticus</name>
    <dbReference type="NCBI Taxonomy" id="43305"/>
    <lineage>
        <taxon>Bacteria</taxon>
        <taxon>Bacillati</taxon>
        <taxon>Bacillota</taxon>
        <taxon>Clostridia</taxon>
        <taxon>Lachnospirales</taxon>
        <taxon>Lachnospiraceae</taxon>
        <taxon>Butyrivibrio</taxon>
    </lineage>
</organism>
<dbReference type="GO" id="GO:0005975">
    <property type="term" value="P:carbohydrate metabolic process"/>
    <property type="evidence" value="ECO:0007669"/>
    <property type="project" value="InterPro"/>
</dbReference>
<protein>
    <submittedName>
        <fullName evidence="1">Uncharacterized protein</fullName>
    </submittedName>
</protein>
<sequence>MKIHFDKLYKDDREKELCGLGIPFPKGEVTLEKYESMCVLDKDKAIPSQFKITSVWDDGTVRYVFARFLADLPGNADKDFELEFSGKKADFEEKIDISKAGDLISVSNGALSFKLKNNTDSIFEEFIYQGKKIDRERFEGPVLCADGQKFKTVFDDFKVVETGNIYAAIEANGRFIEKEKYLSGEGIRFTFRIYVTAGKPWIECAIRLFNCTDGDFQPQSLMFEIKNSSEDKKDKIRTMVAKSNYKTSFITNDEGEEVSLKIMAEMLEKEANEHFAEVFYGTFFADCTSYASGMGICATVFQAQQNFPKAVKASSDGMCISLIPDQEETKAKSQSEPVVFSSGMAREQRILLHFHEATMDVYEINNRSLIYQMPDTPQLAPEVFEQAGIMPDIFLPEDKKIDDYELALIDKADNHVRCYGMLNWGDGPDPGYTSQGRGGGRLVWTNNEYDYPHAMYMMYARSGIRRFLDYANVAVMHWMDVDVCHYSKDDLQIGGQWEHINGHTGGSKEGNGCAGVLACSHEWVEGLLDYYHFTGDERALETAIGIGENVKKLLDTPMFRIPGESSARETGWALRSLSALYVETHDESWIEKCEWIVSQFDEWNKKYGHWLAPYTDNTTIRVGFMISVAVGSLMRYYRIFPSGKLKEMILGAIDDIVENQMNPYGLFYYKELPSLSRNGNNPLLLEAMAIAYELTGDASYLDKGIKTFKKHMSSAGYSLGQKKIIEDTVVVGSGAPKAFAQGFLPLALFYTKVVKANKLLL</sequence>